<feature type="region of interest" description="Disordered" evidence="1">
    <location>
        <begin position="59"/>
        <end position="80"/>
    </location>
</feature>
<dbReference type="EMBL" id="AP006176">
    <property type="protein sequence ID" value="BAD38487.1"/>
    <property type="molecule type" value="Genomic_DNA"/>
</dbReference>
<evidence type="ECO:0000313" key="3">
    <source>
        <dbReference type="EMBL" id="BAD38487.1"/>
    </source>
</evidence>
<evidence type="ECO:0000256" key="1">
    <source>
        <dbReference type="SAM" id="MobiDB-lite"/>
    </source>
</evidence>
<gene>
    <name evidence="2" type="ORF">P0638A12.35</name>
    <name evidence="3" type="ORF">P0681H07.15</name>
</gene>
<reference evidence="4" key="3">
    <citation type="journal article" date="2005" name="Nature">
        <title>The map-based sequence of the rice genome.</title>
        <authorList>
            <consortium name="International rice genome sequencing project (IRGSP)"/>
            <person name="Matsumoto T."/>
            <person name="Wu J."/>
            <person name="Kanamori H."/>
            <person name="Katayose Y."/>
            <person name="Fujisawa M."/>
            <person name="Namiki N."/>
            <person name="Mizuno H."/>
            <person name="Yamamoto K."/>
            <person name="Antonio B.A."/>
            <person name="Baba T."/>
            <person name="Sakata K."/>
            <person name="Nagamura Y."/>
            <person name="Aoki H."/>
            <person name="Arikawa K."/>
            <person name="Arita K."/>
            <person name="Bito T."/>
            <person name="Chiden Y."/>
            <person name="Fujitsuka N."/>
            <person name="Fukunaka R."/>
            <person name="Hamada M."/>
            <person name="Harada C."/>
            <person name="Hayashi A."/>
            <person name="Hijishita S."/>
            <person name="Honda M."/>
            <person name="Hosokawa S."/>
            <person name="Ichikawa Y."/>
            <person name="Idonuma A."/>
            <person name="Iijima M."/>
            <person name="Ikeda M."/>
            <person name="Ikeno M."/>
            <person name="Ito K."/>
            <person name="Ito S."/>
            <person name="Ito T."/>
            <person name="Ito Y."/>
            <person name="Ito Y."/>
            <person name="Iwabuchi A."/>
            <person name="Kamiya K."/>
            <person name="Karasawa W."/>
            <person name="Kurita K."/>
            <person name="Katagiri S."/>
            <person name="Kikuta A."/>
            <person name="Kobayashi H."/>
            <person name="Kobayashi N."/>
            <person name="Machita K."/>
            <person name="Maehara T."/>
            <person name="Masukawa M."/>
            <person name="Mizubayashi T."/>
            <person name="Mukai Y."/>
            <person name="Nagasaki H."/>
            <person name="Nagata Y."/>
            <person name="Naito S."/>
            <person name="Nakashima M."/>
            <person name="Nakama Y."/>
            <person name="Nakamichi Y."/>
            <person name="Nakamura M."/>
            <person name="Meguro A."/>
            <person name="Negishi M."/>
            <person name="Ohta I."/>
            <person name="Ohta T."/>
            <person name="Okamoto M."/>
            <person name="Ono N."/>
            <person name="Saji S."/>
            <person name="Sakaguchi M."/>
            <person name="Sakai K."/>
            <person name="Shibata M."/>
            <person name="Shimokawa T."/>
            <person name="Song J."/>
            <person name="Takazaki Y."/>
            <person name="Terasawa K."/>
            <person name="Tsugane M."/>
            <person name="Tsuji K."/>
            <person name="Ueda S."/>
            <person name="Waki K."/>
            <person name="Yamagata H."/>
            <person name="Yamamoto M."/>
            <person name="Yamamoto S."/>
            <person name="Yamane H."/>
            <person name="Yoshiki S."/>
            <person name="Yoshihara R."/>
            <person name="Yukawa K."/>
            <person name="Zhong H."/>
            <person name="Yano M."/>
            <person name="Yuan Q."/>
            <person name="Ouyang S."/>
            <person name="Liu J."/>
            <person name="Jones K.M."/>
            <person name="Gansberger K."/>
            <person name="Moffat K."/>
            <person name="Hill J."/>
            <person name="Bera J."/>
            <person name="Fadrosh D."/>
            <person name="Jin S."/>
            <person name="Johri S."/>
            <person name="Kim M."/>
            <person name="Overton L."/>
            <person name="Reardon M."/>
            <person name="Tsitrin T."/>
            <person name="Vuong H."/>
            <person name="Weaver B."/>
            <person name="Ciecko A."/>
            <person name="Tallon L."/>
            <person name="Jackson J."/>
            <person name="Pai G."/>
            <person name="Aken S.V."/>
            <person name="Utterback T."/>
            <person name="Reidmuller S."/>
            <person name="Feldblyum T."/>
            <person name="Hsiao J."/>
            <person name="Zismann V."/>
            <person name="Iobst S."/>
            <person name="de Vazeille A.R."/>
            <person name="Buell C.R."/>
            <person name="Ying K."/>
            <person name="Li Y."/>
            <person name="Lu T."/>
            <person name="Huang Y."/>
            <person name="Zhao Q."/>
            <person name="Feng Q."/>
            <person name="Zhang L."/>
            <person name="Zhu J."/>
            <person name="Weng Q."/>
            <person name="Mu J."/>
            <person name="Lu Y."/>
            <person name="Fan D."/>
            <person name="Liu Y."/>
            <person name="Guan J."/>
            <person name="Zhang Y."/>
            <person name="Yu S."/>
            <person name="Liu X."/>
            <person name="Zhang Y."/>
            <person name="Hong G."/>
            <person name="Han B."/>
            <person name="Choisne N."/>
            <person name="Demange N."/>
            <person name="Orjeda G."/>
            <person name="Samain S."/>
            <person name="Cattolico L."/>
            <person name="Pelletier E."/>
            <person name="Couloux A."/>
            <person name="Segurens B."/>
            <person name="Wincker P."/>
            <person name="D'Hont A."/>
            <person name="Scarpelli C."/>
            <person name="Weissenbach J."/>
            <person name="Salanoubat M."/>
            <person name="Quetier F."/>
            <person name="Yu Y."/>
            <person name="Kim H.R."/>
            <person name="Rambo T."/>
            <person name="Currie J."/>
            <person name="Collura K."/>
            <person name="Luo M."/>
            <person name="Yang T."/>
            <person name="Ammiraju J.S.S."/>
            <person name="Engler F."/>
            <person name="Soderlund C."/>
            <person name="Wing R.A."/>
            <person name="Palmer L.E."/>
            <person name="de la Bastide M."/>
            <person name="Spiegel L."/>
            <person name="Nascimento L."/>
            <person name="Zutavern T."/>
            <person name="O'Shaughnessy A."/>
            <person name="Dike S."/>
            <person name="Dedhia N."/>
            <person name="Preston R."/>
            <person name="Balija V."/>
            <person name="McCombie W.R."/>
            <person name="Chow T."/>
            <person name="Chen H."/>
            <person name="Chung M."/>
            <person name="Chen C."/>
            <person name="Shaw J."/>
            <person name="Wu H."/>
            <person name="Hsiao K."/>
            <person name="Chao Y."/>
            <person name="Chu M."/>
            <person name="Cheng C."/>
            <person name="Hour A."/>
            <person name="Lee P."/>
            <person name="Lin S."/>
            <person name="Lin Y."/>
            <person name="Liou J."/>
            <person name="Liu S."/>
            <person name="Hsing Y."/>
            <person name="Raghuvanshi S."/>
            <person name="Mohanty A."/>
            <person name="Bharti A.K."/>
            <person name="Gaur A."/>
            <person name="Gupta V."/>
            <person name="Kumar D."/>
            <person name="Ravi V."/>
            <person name="Vij S."/>
            <person name="Kapur A."/>
            <person name="Khurana P."/>
            <person name="Khurana P."/>
            <person name="Khurana J.P."/>
            <person name="Tyagi A.K."/>
            <person name="Gaikwad K."/>
            <person name="Singh A."/>
            <person name="Dalal V."/>
            <person name="Srivastava S."/>
            <person name="Dixit A."/>
            <person name="Pal A.K."/>
            <person name="Ghazi I.A."/>
            <person name="Yadav M."/>
            <person name="Pandit A."/>
            <person name="Bhargava A."/>
            <person name="Sureshbabu K."/>
            <person name="Batra K."/>
            <person name="Sharma T.R."/>
            <person name="Mohapatra T."/>
            <person name="Singh N.K."/>
            <person name="Messing J."/>
            <person name="Nelson A.B."/>
            <person name="Fuks G."/>
            <person name="Kavchok S."/>
            <person name="Keizer G."/>
            <person name="Linton E."/>
            <person name="Llaca V."/>
            <person name="Song R."/>
            <person name="Tanyolac B."/>
            <person name="Young S."/>
            <person name="Ho-Il K."/>
            <person name="Hahn J.H."/>
            <person name="Sangsakoo G."/>
            <person name="Vanavichit A."/>
            <person name="de Mattos Luiz.A.T."/>
            <person name="Zimmer P.D."/>
            <person name="Malone G."/>
            <person name="Dellagostin O."/>
            <person name="de Oliveira A.C."/>
            <person name="Bevan M."/>
            <person name="Bancroft I."/>
            <person name="Minx P."/>
            <person name="Cordum H."/>
            <person name="Wilson R."/>
            <person name="Cheng Z."/>
            <person name="Jin W."/>
            <person name="Jiang J."/>
            <person name="Leong S.A."/>
            <person name="Iwama H."/>
            <person name="Gojobori T."/>
            <person name="Itoh T."/>
            <person name="Niimura Y."/>
            <person name="Fujii Y."/>
            <person name="Habara T."/>
            <person name="Sakai H."/>
            <person name="Sato Y."/>
            <person name="Wilson G."/>
            <person name="Kumar K."/>
            <person name="McCouch S."/>
            <person name="Juretic N."/>
            <person name="Hoen D."/>
            <person name="Wright S."/>
            <person name="Bruskiewich R."/>
            <person name="Bureau T."/>
            <person name="Miyao A."/>
            <person name="Hirochika H."/>
            <person name="Nishikawa T."/>
            <person name="Kadowaki K."/>
            <person name="Sugiura M."/>
            <person name="Burr B."/>
            <person name="Sasaki T."/>
        </authorList>
    </citation>
    <scope>NUCLEOTIDE SEQUENCE [LARGE SCALE GENOMIC DNA]</scope>
    <source>
        <strain evidence="4">cv. Nipponbare</strain>
    </source>
</reference>
<reference evidence="3" key="2">
    <citation type="submission" date="2003-01" db="EMBL/GenBank/DDBJ databases">
        <title>Oryza sativa nipponbare(GA3) genomic DNA, chromosome 9, PAC clone:P0681H07.</title>
        <authorList>
            <person name="Sasaki T."/>
            <person name="Matsumoto T."/>
            <person name="Katayose Y."/>
        </authorList>
    </citation>
    <scope>NUCLEOTIDE SEQUENCE</scope>
</reference>
<reference evidence="4" key="4">
    <citation type="journal article" date="2008" name="Nucleic Acids Res.">
        <title>The rice annotation project database (RAP-DB): 2008 update.</title>
        <authorList>
            <consortium name="The rice annotation project (RAP)"/>
        </authorList>
    </citation>
    <scope>GENOME REANNOTATION</scope>
    <source>
        <strain evidence="4">cv. Nipponbare</strain>
    </source>
</reference>
<dbReference type="EMBL" id="AP005592">
    <property type="protein sequence ID" value="BAD38262.1"/>
    <property type="molecule type" value="Genomic_DNA"/>
</dbReference>
<evidence type="ECO:0000313" key="2">
    <source>
        <dbReference type="EMBL" id="BAD38262.1"/>
    </source>
</evidence>
<proteinExistence type="predicted"/>
<dbReference type="Proteomes" id="UP000000763">
    <property type="component" value="Chromosome 9"/>
</dbReference>
<name>Q67TN4_ORYSJ</name>
<organism evidence="3 4">
    <name type="scientific">Oryza sativa subsp. japonica</name>
    <name type="common">Rice</name>
    <dbReference type="NCBI Taxonomy" id="39947"/>
    <lineage>
        <taxon>Eukaryota</taxon>
        <taxon>Viridiplantae</taxon>
        <taxon>Streptophyta</taxon>
        <taxon>Embryophyta</taxon>
        <taxon>Tracheophyta</taxon>
        <taxon>Spermatophyta</taxon>
        <taxon>Magnoliopsida</taxon>
        <taxon>Liliopsida</taxon>
        <taxon>Poales</taxon>
        <taxon>Poaceae</taxon>
        <taxon>BOP clade</taxon>
        <taxon>Oryzoideae</taxon>
        <taxon>Oryzeae</taxon>
        <taxon>Oryzinae</taxon>
        <taxon>Oryza</taxon>
        <taxon>Oryza sativa</taxon>
    </lineage>
</organism>
<feature type="region of interest" description="Disordered" evidence="1">
    <location>
        <begin position="1"/>
        <end position="27"/>
    </location>
</feature>
<reference evidence="2" key="1">
    <citation type="submission" date="2002-07" db="EMBL/GenBank/DDBJ databases">
        <title>Oryza sativa nipponbare(GA3) genomic DNA, chromosome 9, PAC clone:P0638A12.</title>
        <authorList>
            <person name="Sasaki T."/>
            <person name="Matsumoto T."/>
            <person name="Hattori M."/>
            <person name="Sakaki Y."/>
            <person name="Katayose Y."/>
        </authorList>
    </citation>
    <scope>NUCLEOTIDE SEQUENCE</scope>
</reference>
<sequence length="80" mass="8313">MEAVHALPVAWHSHAHRSGSGGSPPHRSVVAALPLHRSGGGGRGRRAFTISAIVGLPLPHRSGNSGIHPHRSGDGGLLRW</sequence>
<protein>
    <submittedName>
        <fullName evidence="3">Uncharacterized protein</fullName>
    </submittedName>
</protein>
<accession>Q67TN4</accession>
<evidence type="ECO:0000313" key="4">
    <source>
        <dbReference type="Proteomes" id="UP000000763"/>
    </source>
</evidence>
<dbReference type="AlphaFoldDB" id="Q67TN4"/>